<dbReference type="KEGG" id="bon:A361_14240"/>
<feature type="transmembrane region" description="Helical" evidence="1">
    <location>
        <begin position="41"/>
        <end position="59"/>
    </location>
</feature>
<feature type="transmembrane region" description="Helical" evidence="1">
    <location>
        <begin position="122"/>
        <end position="142"/>
    </location>
</feature>
<proteinExistence type="predicted"/>
<evidence type="ECO:0000256" key="1">
    <source>
        <dbReference type="SAM" id="Phobius"/>
    </source>
</evidence>
<feature type="transmembrane region" description="Helical" evidence="1">
    <location>
        <begin position="14"/>
        <end position="35"/>
    </location>
</feature>
<evidence type="ECO:0000313" key="3">
    <source>
        <dbReference type="Proteomes" id="UP000077856"/>
    </source>
</evidence>
<sequence length="186" mass="21151">MTSSEIKKLRVRQLLLLNGTLLFFLSATYILQILIDITFSQMFIFLGTVTLIQSILGWAKRNSTKSILPVIEQIAIYEKEKMGNEWSKQRIVGSIWTLLFSSILFINAYFHSDSGEILKIEPMFLFFLTIAILIMTNISMVIHSRKVDVAQSPANFTGYTRNSNVRAIIFGACYAILIFVLILSLV</sequence>
<feature type="transmembrane region" description="Helical" evidence="1">
    <location>
        <begin position="163"/>
        <end position="185"/>
    </location>
</feature>
<dbReference type="eggNOG" id="ENOG503486I">
    <property type="taxonomic scope" value="Bacteria"/>
</dbReference>
<dbReference type="AlphaFoldDB" id="A0A160MBJ4"/>
<reference evidence="2 3" key="1">
    <citation type="submission" date="2016-04" db="EMBL/GenBank/DDBJ databases">
        <title>Complete genome sequence of Bacillus oceanisediminis strain 2691.</title>
        <authorList>
            <person name="Jeong H."/>
            <person name="Kim H.J."/>
            <person name="Lee D.-W."/>
        </authorList>
    </citation>
    <scope>NUCLEOTIDE SEQUENCE [LARGE SCALE GENOMIC DNA]</scope>
    <source>
        <strain evidence="2 3">2691</strain>
    </source>
</reference>
<dbReference type="STRING" id="1196031.A361_14240"/>
<evidence type="ECO:0000313" key="2">
    <source>
        <dbReference type="EMBL" id="AND40259.1"/>
    </source>
</evidence>
<dbReference type="EMBL" id="CP015506">
    <property type="protein sequence ID" value="AND40259.1"/>
    <property type="molecule type" value="Genomic_DNA"/>
</dbReference>
<feature type="transmembrane region" description="Helical" evidence="1">
    <location>
        <begin position="91"/>
        <end position="110"/>
    </location>
</feature>
<dbReference type="Proteomes" id="UP000077856">
    <property type="component" value="Chromosome"/>
</dbReference>
<accession>A0A160MBJ4</accession>
<protein>
    <submittedName>
        <fullName evidence="2">Uncharacterized protein</fullName>
    </submittedName>
</protein>
<organism evidence="2 3">
    <name type="scientific">Cytobacillus oceanisediminis 2691</name>
    <dbReference type="NCBI Taxonomy" id="1196031"/>
    <lineage>
        <taxon>Bacteria</taxon>
        <taxon>Bacillati</taxon>
        <taxon>Bacillota</taxon>
        <taxon>Bacilli</taxon>
        <taxon>Bacillales</taxon>
        <taxon>Bacillaceae</taxon>
        <taxon>Cytobacillus</taxon>
    </lineage>
</organism>
<keyword evidence="1" id="KW-0812">Transmembrane</keyword>
<gene>
    <name evidence="2" type="ORF">A361_14240</name>
</gene>
<keyword evidence="1" id="KW-1133">Transmembrane helix</keyword>
<keyword evidence="1" id="KW-0472">Membrane</keyword>
<dbReference type="RefSeq" id="WP_019381326.1">
    <property type="nucleotide sequence ID" value="NZ_CP015506.1"/>
</dbReference>
<name>A0A160MBJ4_9BACI</name>